<evidence type="ECO:0000313" key="2">
    <source>
        <dbReference type="Proteomes" id="UP000095281"/>
    </source>
</evidence>
<dbReference type="Gene3D" id="3.40.50.2000">
    <property type="entry name" value="Glycogen Phosphorylase B"/>
    <property type="match status" value="1"/>
</dbReference>
<sequence length="200" mass="23296">MSSPNYFILPQLTLLLFFVFEMEAMPIVLNPIQSLSRGFELPYFTGRHYSAPPTFSNFNLKREGLKETKTKNSPKNRRIILASNAPPFHLEEVKRDYPVKRKGQESQLNNKKIKNEWDNVELEGDNNKVNEGVNNEEEPMTNNEPIRKWIIKQVLIDEETFQFYYQDISNCILWPALHNIGDNIVAHENEAELNKAIEGM</sequence>
<dbReference type="Proteomes" id="UP000095281">
    <property type="component" value="Unplaced"/>
</dbReference>
<accession>A0A1I8BAK2</accession>
<keyword evidence="2" id="KW-1185">Reference proteome</keyword>
<evidence type="ECO:0000256" key="1">
    <source>
        <dbReference type="SAM" id="SignalP"/>
    </source>
</evidence>
<feature type="chain" id="PRO_5009315614" evidence="1">
    <location>
        <begin position="25"/>
        <end position="200"/>
    </location>
</feature>
<proteinExistence type="predicted"/>
<feature type="signal peptide" evidence="1">
    <location>
        <begin position="1"/>
        <end position="24"/>
    </location>
</feature>
<dbReference type="AlphaFoldDB" id="A0A1I8BAK2"/>
<organism evidence="2 3">
    <name type="scientific">Meloidogyne hapla</name>
    <name type="common">Root-knot nematode worm</name>
    <dbReference type="NCBI Taxonomy" id="6305"/>
    <lineage>
        <taxon>Eukaryota</taxon>
        <taxon>Metazoa</taxon>
        <taxon>Ecdysozoa</taxon>
        <taxon>Nematoda</taxon>
        <taxon>Chromadorea</taxon>
        <taxon>Rhabditida</taxon>
        <taxon>Tylenchina</taxon>
        <taxon>Tylenchomorpha</taxon>
        <taxon>Tylenchoidea</taxon>
        <taxon>Meloidogynidae</taxon>
        <taxon>Meloidogyninae</taxon>
        <taxon>Meloidogyne</taxon>
    </lineage>
</organism>
<name>A0A1I8BAK2_MELHA</name>
<dbReference type="WBParaSite" id="MhA1_Contig171.frz3.gene10">
    <property type="protein sequence ID" value="MhA1_Contig171.frz3.gene10"/>
    <property type="gene ID" value="MhA1_Contig171.frz3.gene10"/>
</dbReference>
<reference evidence="3" key="1">
    <citation type="submission" date="2016-11" db="UniProtKB">
        <authorList>
            <consortium name="WormBaseParasite"/>
        </authorList>
    </citation>
    <scope>IDENTIFICATION</scope>
</reference>
<protein>
    <submittedName>
        <fullName evidence="3">Uncharacterized protein</fullName>
    </submittedName>
</protein>
<keyword evidence="1" id="KW-0732">Signal</keyword>
<evidence type="ECO:0000313" key="3">
    <source>
        <dbReference type="WBParaSite" id="MhA1_Contig171.frz3.gene10"/>
    </source>
</evidence>